<reference evidence="4" key="1">
    <citation type="journal article" date="2012" name="Nature">
        <title>The tomato genome sequence provides insights into fleshy fruit evolution.</title>
        <authorList>
            <consortium name="Tomato Genome Consortium"/>
        </authorList>
    </citation>
    <scope>NUCLEOTIDE SEQUENCE [LARGE SCALE GENOMIC DNA]</scope>
    <source>
        <strain evidence="4">cv. Heinz 1706</strain>
    </source>
</reference>
<dbReference type="InterPro" id="IPR045078">
    <property type="entry name" value="TST/MPST-like"/>
</dbReference>
<dbReference type="EnsemblPlants" id="Solyc02g078990.3.1">
    <property type="protein sequence ID" value="Solyc02g078990.3.1"/>
    <property type="gene ID" value="Solyc02g078990.3"/>
</dbReference>
<dbReference type="AlphaFoldDB" id="A0A3Q7F491"/>
<dbReference type="OMA" id="INIPYHY"/>
<dbReference type="InterPro" id="IPR001763">
    <property type="entry name" value="Rhodanese-like_dom"/>
</dbReference>
<feature type="domain" description="Rhodanese" evidence="3">
    <location>
        <begin position="266"/>
        <end position="378"/>
    </location>
</feature>
<dbReference type="Proteomes" id="UP000004994">
    <property type="component" value="Chromosome 2"/>
</dbReference>
<dbReference type="GO" id="GO:0005739">
    <property type="term" value="C:mitochondrion"/>
    <property type="evidence" value="ECO:0000318"/>
    <property type="project" value="GO_Central"/>
</dbReference>
<dbReference type="FunFam" id="3.40.250.10:FF:000001">
    <property type="entry name" value="Sulfurtransferase"/>
    <property type="match status" value="1"/>
</dbReference>
<keyword evidence="2" id="KW-0677">Repeat</keyword>
<dbReference type="STRING" id="4081.A0A3Q7F491"/>
<dbReference type="PANTHER" id="PTHR11364">
    <property type="entry name" value="THIOSULFATE SULFERTANSFERASE"/>
    <property type="match status" value="1"/>
</dbReference>
<dbReference type="SMART" id="SM00450">
    <property type="entry name" value="RHOD"/>
    <property type="match status" value="2"/>
</dbReference>
<dbReference type="InParanoid" id="A0A3Q7F491"/>
<reference evidence="4" key="2">
    <citation type="submission" date="2019-01" db="UniProtKB">
        <authorList>
            <consortium name="EnsemblPlants"/>
        </authorList>
    </citation>
    <scope>IDENTIFICATION</scope>
    <source>
        <strain evidence="4">cv. Heinz 1706</strain>
    </source>
</reference>
<dbReference type="PROSITE" id="PS50206">
    <property type="entry name" value="RHODANESE_3"/>
    <property type="match status" value="2"/>
</dbReference>
<evidence type="ECO:0000256" key="1">
    <source>
        <dbReference type="ARBA" id="ARBA00022679"/>
    </source>
</evidence>
<dbReference type="PANTHER" id="PTHR11364:SF29">
    <property type="entry name" value="SULFURTRANSFERASE"/>
    <property type="match status" value="1"/>
</dbReference>
<accession>A0A3Q7F491</accession>
<dbReference type="CDD" id="cd01448">
    <property type="entry name" value="TST_Repeat_1"/>
    <property type="match status" value="1"/>
</dbReference>
<evidence type="ECO:0000313" key="5">
    <source>
        <dbReference type="Proteomes" id="UP000004994"/>
    </source>
</evidence>
<dbReference type="GO" id="GO:0016784">
    <property type="term" value="F:3-mercaptopyruvate sulfurtransferase activity"/>
    <property type="evidence" value="ECO:0000318"/>
    <property type="project" value="GO_Central"/>
</dbReference>
<dbReference type="CDD" id="cd01449">
    <property type="entry name" value="TST_Repeat_2"/>
    <property type="match status" value="1"/>
</dbReference>
<name>A0A3Q7F491_SOLLC</name>
<dbReference type="GO" id="GO:0004792">
    <property type="term" value="F:thiosulfate-cyanide sulfurtransferase activity"/>
    <property type="evidence" value="ECO:0000318"/>
    <property type="project" value="GO_Central"/>
</dbReference>
<dbReference type="Gene3D" id="3.40.250.10">
    <property type="entry name" value="Rhodanese-like domain"/>
    <property type="match status" value="2"/>
</dbReference>
<dbReference type="SUPFAM" id="SSF52821">
    <property type="entry name" value="Rhodanese/Cell cycle control phosphatase"/>
    <property type="match status" value="2"/>
</dbReference>
<feature type="domain" description="Rhodanese" evidence="3">
    <location>
        <begin position="34"/>
        <end position="178"/>
    </location>
</feature>
<evidence type="ECO:0000256" key="2">
    <source>
        <dbReference type="ARBA" id="ARBA00022737"/>
    </source>
</evidence>
<keyword evidence="5" id="KW-1185">Reference proteome</keyword>
<organism evidence="4">
    <name type="scientific">Solanum lycopersicum</name>
    <name type="common">Tomato</name>
    <name type="synonym">Lycopersicon esculentum</name>
    <dbReference type="NCBI Taxonomy" id="4081"/>
    <lineage>
        <taxon>Eukaryota</taxon>
        <taxon>Viridiplantae</taxon>
        <taxon>Streptophyta</taxon>
        <taxon>Embryophyta</taxon>
        <taxon>Tracheophyta</taxon>
        <taxon>Spermatophyta</taxon>
        <taxon>Magnoliopsida</taxon>
        <taxon>eudicotyledons</taxon>
        <taxon>Gunneridae</taxon>
        <taxon>Pentapetalae</taxon>
        <taxon>asterids</taxon>
        <taxon>lamiids</taxon>
        <taxon>Solanales</taxon>
        <taxon>Solanaceae</taxon>
        <taxon>Solanoideae</taxon>
        <taxon>Solaneae</taxon>
        <taxon>Solanum</taxon>
        <taxon>Solanum subgen. Lycopersicon</taxon>
    </lineage>
</organism>
<dbReference type="Gramene" id="Solyc02g078990.3.1">
    <property type="protein sequence ID" value="Solyc02g078990.3.1"/>
    <property type="gene ID" value="Solyc02g078990.3"/>
</dbReference>
<dbReference type="Pfam" id="PF00581">
    <property type="entry name" value="Rhodanese"/>
    <property type="match status" value="2"/>
</dbReference>
<evidence type="ECO:0000313" key="4">
    <source>
        <dbReference type="EnsemblPlants" id="Solyc02g078990.3.1"/>
    </source>
</evidence>
<keyword evidence="1" id="KW-0808">Transferase</keyword>
<proteinExistence type="predicted"/>
<protein>
    <recommendedName>
        <fullName evidence="3">Rhodanese domain-containing protein</fullName>
    </recommendedName>
</protein>
<evidence type="ECO:0000259" key="3">
    <source>
        <dbReference type="PROSITE" id="PS50206"/>
    </source>
</evidence>
<sequence length="384" mass="42918">MASSMVGAQPSFSTLAISTNEPVVSVDWLHANIRDPDLKVLDASWYMPDEQRNPLQEYQVACIPGALFFDIDGITDRTTNMLQLAILHAFEIDFIIFYDIKALLIYQLPHMLPSEEAFAAAVSALGIKNKDGVVIYDGKGIFSAARVWWMFRAFGHDKVWVLDGGLPRWRASGYDVESPGDAILKASVATEAIEKVYQGQMVGPSTFQTKFQPHLVWSLDQVGFLDCFLPYNTWWWLHLAMYHEADGNGKDFFWIIDIQAVKRNIQDQTYQHIDARSKARFDGVAPEPRKGINSGHVPGSKCIPFPQMLDGSQTLLSREELEKKFGQEGISLDKPIVASCGTGVTACVLVLGLHRLGKTDIPVYDGSWTEWATQPDTPLCTSER</sequence>
<dbReference type="InterPro" id="IPR036873">
    <property type="entry name" value="Rhodanese-like_dom_sf"/>
</dbReference>